<keyword evidence="5" id="KW-0963">Cytoplasm</keyword>
<feature type="compositionally biased region" description="Basic and acidic residues" evidence="12">
    <location>
        <begin position="94"/>
        <end position="103"/>
    </location>
</feature>
<keyword evidence="8" id="KW-0949">S-adenosyl-L-methionine</keyword>
<dbReference type="GO" id="GO:0005737">
    <property type="term" value="C:cytoplasm"/>
    <property type="evidence" value="ECO:0007669"/>
    <property type="project" value="UniProtKB-SubCell"/>
</dbReference>
<evidence type="ECO:0000256" key="2">
    <source>
        <dbReference type="ARBA" id="ARBA00005369"/>
    </source>
</evidence>
<dbReference type="NCBIfam" id="TIGR04188">
    <property type="entry name" value="methyltr_grsp"/>
    <property type="match status" value="1"/>
</dbReference>
<sequence length="407" mass="44443">MTDNDVRAAELRRALADSLEQSGNLRSPEWRQAVERVPRHLFVPTFFRWTDGPGGITLWAPVGKEQDPEQWLELAYRDETLVTQLDRTLVSPTDRHVTPHDVAEPVQGDPTSSSTLPGLVVRMLEDLDVVDGMNVLEIGTGTGYSSALMSERLGDKQVTSIEFDPGIAANAAAALKLAGRAPHLVVGDGLNGVPEHAPYDRLVATCSVRHIPRPWLHQTRPGGRILVTLAGWLGGYGLALLEMGDDERAEGRFLPGTVSFMIARPQAPEPITSKQRSAAFKMLADATPRPTAVGHDIREDWTSNFVVQLAIPTARQETISRDGGPFVHYYLDTTTESVAALTPEPGGGWTVRQAGPVRLWDNVEAAVGLWREAGSPPQEQFRIRTDGHTQTVWVDGPDGPISWDLTA</sequence>
<dbReference type="InterPro" id="IPR026448">
    <property type="entry name" value="Methyltr_grasp"/>
</dbReference>
<keyword evidence="7 13" id="KW-0808">Transferase</keyword>
<dbReference type="PANTHER" id="PTHR11579">
    <property type="entry name" value="PROTEIN-L-ISOASPARTATE O-METHYLTRANSFERASE"/>
    <property type="match status" value="1"/>
</dbReference>
<evidence type="ECO:0000256" key="5">
    <source>
        <dbReference type="ARBA" id="ARBA00022490"/>
    </source>
</evidence>
<reference evidence="13 14" key="1">
    <citation type="submission" date="2018-08" db="EMBL/GenBank/DDBJ databases">
        <title>Actinomadura jelena sp. nov., a novel Actinomycete isolated from soil in Chad.</title>
        <authorList>
            <person name="Shi L."/>
        </authorList>
    </citation>
    <scope>NUCLEOTIDE SEQUENCE [LARGE SCALE GENOMIC DNA]</scope>
    <source>
        <strain evidence="13 14">NEAU-G17</strain>
    </source>
</reference>
<dbReference type="InterPro" id="IPR000682">
    <property type="entry name" value="PCMT"/>
</dbReference>
<evidence type="ECO:0000256" key="12">
    <source>
        <dbReference type="SAM" id="MobiDB-lite"/>
    </source>
</evidence>
<gene>
    <name evidence="13" type="ORF">DZF91_37335</name>
</gene>
<comment type="similarity">
    <text evidence="2">Belongs to the methyltransferase superfamily. L-isoaspartyl/D-aspartyl protein methyltransferase family.</text>
</comment>
<evidence type="ECO:0000256" key="8">
    <source>
        <dbReference type="ARBA" id="ARBA00022691"/>
    </source>
</evidence>
<evidence type="ECO:0000256" key="1">
    <source>
        <dbReference type="ARBA" id="ARBA00004496"/>
    </source>
</evidence>
<organism evidence="13 14">
    <name type="scientific">Actinomadura logoneensis</name>
    <dbReference type="NCBI Taxonomy" id="2293572"/>
    <lineage>
        <taxon>Bacteria</taxon>
        <taxon>Bacillati</taxon>
        <taxon>Actinomycetota</taxon>
        <taxon>Actinomycetes</taxon>
        <taxon>Streptosporangiales</taxon>
        <taxon>Thermomonosporaceae</taxon>
        <taxon>Actinomadura</taxon>
    </lineage>
</organism>
<proteinExistence type="inferred from homology"/>
<dbReference type="GO" id="GO:0004719">
    <property type="term" value="F:protein-L-isoaspartate (D-aspartate) O-methyltransferase activity"/>
    <property type="evidence" value="ECO:0007669"/>
    <property type="project" value="UniProtKB-EC"/>
</dbReference>
<evidence type="ECO:0000256" key="7">
    <source>
        <dbReference type="ARBA" id="ARBA00022679"/>
    </source>
</evidence>
<evidence type="ECO:0000256" key="3">
    <source>
        <dbReference type="ARBA" id="ARBA00011890"/>
    </source>
</evidence>
<comment type="caution">
    <text evidence="13">The sequence shown here is derived from an EMBL/GenBank/DDBJ whole genome shotgun (WGS) entry which is preliminary data.</text>
</comment>
<dbReference type="InterPro" id="IPR029063">
    <property type="entry name" value="SAM-dependent_MTases_sf"/>
</dbReference>
<evidence type="ECO:0000256" key="9">
    <source>
        <dbReference type="ARBA" id="ARBA00030757"/>
    </source>
</evidence>
<evidence type="ECO:0000313" key="13">
    <source>
        <dbReference type="EMBL" id="RFU36592.1"/>
    </source>
</evidence>
<comment type="subcellular location">
    <subcellularLocation>
        <location evidence="1">Cytoplasm</location>
    </subcellularLocation>
</comment>
<accession>A0A372J9B3</accession>
<dbReference type="CDD" id="cd02440">
    <property type="entry name" value="AdoMet_MTases"/>
    <property type="match status" value="1"/>
</dbReference>
<name>A0A372J9B3_9ACTN</name>
<dbReference type="GO" id="GO:0032259">
    <property type="term" value="P:methylation"/>
    <property type="evidence" value="ECO:0007669"/>
    <property type="project" value="UniProtKB-KW"/>
</dbReference>
<dbReference type="AlphaFoldDB" id="A0A372J9B3"/>
<evidence type="ECO:0000256" key="4">
    <source>
        <dbReference type="ARBA" id="ARBA00013346"/>
    </source>
</evidence>
<dbReference type="EC" id="2.1.1.77" evidence="3"/>
<feature type="region of interest" description="Disordered" evidence="12">
    <location>
        <begin position="94"/>
        <end position="114"/>
    </location>
</feature>
<protein>
    <recommendedName>
        <fullName evidence="4">Protein-L-isoaspartate O-methyltransferase</fullName>
        <ecNumber evidence="3">2.1.1.77</ecNumber>
    </recommendedName>
    <alternativeName>
        <fullName evidence="11">L-isoaspartyl protein carboxyl methyltransferase</fullName>
    </alternativeName>
    <alternativeName>
        <fullName evidence="9">Protein L-isoaspartyl methyltransferase</fullName>
    </alternativeName>
    <alternativeName>
        <fullName evidence="10">Protein-beta-aspartate methyltransferase</fullName>
    </alternativeName>
</protein>
<dbReference type="SUPFAM" id="SSF53335">
    <property type="entry name" value="S-adenosyl-L-methionine-dependent methyltransferases"/>
    <property type="match status" value="1"/>
</dbReference>
<dbReference type="Pfam" id="PF01135">
    <property type="entry name" value="PCMT"/>
    <property type="match status" value="1"/>
</dbReference>
<dbReference type="RefSeq" id="WP_117361739.1">
    <property type="nucleotide sequence ID" value="NZ_QURH01001044.1"/>
</dbReference>
<dbReference type="Proteomes" id="UP000261811">
    <property type="component" value="Unassembled WGS sequence"/>
</dbReference>
<evidence type="ECO:0000256" key="10">
    <source>
        <dbReference type="ARBA" id="ARBA00031323"/>
    </source>
</evidence>
<dbReference type="PANTHER" id="PTHR11579:SF0">
    <property type="entry name" value="PROTEIN-L-ISOASPARTATE(D-ASPARTATE) O-METHYLTRANSFERASE"/>
    <property type="match status" value="1"/>
</dbReference>
<keyword evidence="14" id="KW-1185">Reference proteome</keyword>
<evidence type="ECO:0000256" key="11">
    <source>
        <dbReference type="ARBA" id="ARBA00031350"/>
    </source>
</evidence>
<dbReference type="OrthoDB" id="3501659at2"/>
<evidence type="ECO:0000313" key="14">
    <source>
        <dbReference type="Proteomes" id="UP000261811"/>
    </source>
</evidence>
<dbReference type="EMBL" id="QURH01001044">
    <property type="protein sequence ID" value="RFU36592.1"/>
    <property type="molecule type" value="Genomic_DNA"/>
</dbReference>
<dbReference type="Gene3D" id="3.40.50.150">
    <property type="entry name" value="Vaccinia Virus protein VP39"/>
    <property type="match status" value="1"/>
</dbReference>
<evidence type="ECO:0000256" key="6">
    <source>
        <dbReference type="ARBA" id="ARBA00022603"/>
    </source>
</evidence>
<keyword evidence="6 13" id="KW-0489">Methyltransferase</keyword>